<gene>
    <name evidence="1" type="ORF">LTR37_011503</name>
</gene>
<dbReference type="EMBL" id="JAUTXU010000101">
    <property type="protein sequence ID" value="KAK3708407.1"/>
    <property type="molecule type" value="Genomic_DNA"/>
</dbReference>
<name>A0ACC3N295_9PEZI</name>
<keyword evidence="2" id="KW-1185">Reference proteome</keyword>
<accession>A0ACC3N295</accession>
<proteinExistence type="predicted"/>
<reference evidence="1" key="1">
    <citation type="submission" date="2023-07" db="EMBL/GenBank/DDBJ databases">
        <title>Black Yeasts Isolated from many extreme environments.</title>
        <authorList>
            <person name="Coleine C."/>
            <person name="Stajich J.E."/>
            <person name="Selbmann L."/>
        </authorList>
    </citation>
    <scope>NUCLEOTIDE SEQUENCE</scope>
    <source>
        <strain evidence="1">CCFEE 5714</strain>
    </source>
</reference>
<comment type="caution">
    <text evidence="1">The sequence shown here is derived from an EMBL/GenBank/DDBJ whole genome shotgun (WGS) entry which is preliminary data.</text>
</comment>
<protein>
    <submittedName>
        <fullName evidence="1">Uncharacterized protein</fullName>
    </submittedName>
</protein>
<evidence type="ECO:0000313" key="1">
    <source>
        <dbReference type="EMBL" id="KAK3708407.1"/>
    </source>
</evidence>
<dbReference type="Proteomes" id="UP001281147">
    <property type="component" value="Unassembled WGS sequence"/>
</dbReference>
<organism evidence="1 2">
    <name type="scientific">Vermiconidia calcicola</name>
    <dbReference type="NCBI Taxonomy" id="1690605"/>
    <lineage>
        <taxon>Eukaryota</taxon>
        <taxon>Fungi</taxon>
        <taxon>Dikarya</taxon>
        <taxon>Ascomycota</taxon>
        <taxon>Pezizomycotina</taxon>
        <taxon>Dothideomycetes</taxon>
        <taxon>Dothideomycetidae</taxon>
        <taxon>Mycosphaerellales</taxon>
        <taxon>Extremaceae</taxon>
        <taxon>Vermiconidia</taxon>
    </lineage>
</organism>
<sequence length="460" mass="50309">MEAYDHIQEESFSPTSEKKQPLPATSSPTTTDSEPNNTQPPNDTSIQSQSPDLQTELSSVFNAARSSQWGSTLGSWFSTARKQGETFVQDLQKEATEAQQQATKGFSSLREQVAQRTRSLSLNAEPGPEGSVPGEEAVPIIRTVSGAEAGAAAEAEALQDPQVPAATENLSADIVKEAGSLVASLRSTAASKLKDLQKAEDAADEALLKFGSNVRNFLRDAVTITAPAESEGKEATEVLFETQDAGTGKKIFHSTRLEAQLHAIHTAASSFTDDPSSGEEWERWQKDFDIDSKTEDIAKDLERYEELRRAMEKLVPEKVEYKSFWMRYYFLRKAVEEEEKKRREVLKGATTTPSAEEEVAWDDDEEEEPSTTPVRNHKASASTTTLTQPATTSIPEAAEANDSLLKPQSPRRSHEDDKSVAGSDASYDLVSGATSRATGSPKEDKRDLAPGKEDSDDDWE</sequence>
<evidence type="ECO:0000313" key="2">
    <source>
        <dbReference type="Proteomes" id="UP001281147"/>
    </source>
</evidence>